<evidence type="ECO:0000256" key="3">
    <source>
        <dbReference type="SAM" id="MobiDB-lite"/>
    </source>
</evidence>
<proteinExistence type="predicted"/>
<reference evidence="5" key="2">
    <citation type="submission" date="2014-03" db="EMBL/GenBank/DDBJ databases">
        <authorList>
            <person name="Genoscope - CEA"/>
        </authorList>
    </citation>
    <scope>NUCLEOTIDE SEQUENCE</scope>
</reference>
<keyword evidence="1 2" id="KW-0728">SH3 domain</keyword>
<reference evidence="5" key="1">
    <citation type="journal article" date="2014" name="Nat. Commun.">
        <title>The rainbow trout genome provides novel insights into evolution after whole-genome duplication in vertebrates.</title>
        <authorList>
            <person name="Berthelot C."/>
            <person name="Brunet F."/>
            <person name="Chalopin D."/>
            <person name="Juanchich A."/>
            <person name="Bernard M."/>
            <person name="Noel B."/>
            <person name="Bento P."/>
            <person name="Da Silva C."/>
            <person name="Labadie K."/>
            <person name="Alberti A."/>
            <person name="Aury J.M."/>
            <person name="Louis A."/>
            <person name="Dehais P."/>
            <person name="Bardou P."/>
            <person name="Montfort J."/>
            <person name="Klopp C."/>
            <person name="Cabau C."/>
            <person name="Gaspin C."/>
            <person name="Thorgaard G.H."/>
            <person name="Boussaha M."/>
            <person name="Quillet E."/>
            <person name="Guyomard R."/>
            <person name="Galiana D."/>
            <person name="Bobe J."/>
            <person name="Volff J.N."/>
            <person name="Genet C."/>
            <person name="Wincker P."/>
            <person name="Jaillon O."/>
            <person name="Roest Crollius H."/>
            <person name="Guiguen Y."/>
        </authorList>
    </citation>
    <scope>NUCLEOTIDE SEQUENCE [LARGE SCALE GENOMIC DNA]</scope>
</reference>
<sequence length="126" mass="13978">MGLCGSSVRLTSPPSQQFTIPTLSTSPKPLSPLISPCTTPPLPGVLHSPPPYNKQYPRLEPRSSKVKRPLFTQDALNCGGEAFQVLYNYAPRNEDELELKEGDIVDVMERERERVCVEGEISLLLL</sequence>
<dbReference type="AlphaFoldDB" id="A0A060XIA8"/>
<dbReference type="STRING" id="8022.A0A060XIA8"/>
<organism evidence="5 6">
    <name type="scientific">Oncorhynchus mykiss</name>
    <name type="common">Rainbow trout</name>
    <name type="synonym">Salmo gairdneri</name>
    <dbReference type="NCBI Taxonomy" id="8022"/>
    <lineage>
        <taxon>Eukaryota</taxon>
        <taxon>Metazoa</taxon>
        <taxon>Chordata</taxon>
        <taxon>Craniata</taxon>
        <taxon>Vertebrata</taxon>
        <taxon>Euteleostomi</taxon>
        <taxon>Actinopterygii</taxon>
        <taxon>Neopterygii</taxon>
        <taxon>Teleostei</taxon>
        <taxon>Protacanthopterygii</taxon>
        <taxon>Salmoniformes</taxon>
        <taxon>Salmonidae</taxon>
        <taxon>Salmoninae</taxon>
        <taxon>Oncorhynchus</taxon>
    </lineage>
</organism>
<dbReference type="Pfam" id="PF00018">
    <property type="entry name" value="SH3_1"/>
    <property type="match status" value="1"/>
</dbReference>
<dbReference type="PANTHER" id="PTHR14167:SF64">
    <property type="entry name" value="SORBIN AND SH3 DOMAIN-CONTAINING PROTEIN 1"/>
    <property type="match status" value="1"/>
</dbReference>
<evidence type="ECO:0000313" key="6">
    <source>
        <dbReference type="Proteomes" id="UP000193380"/>
    </source>
</evidence>
<evidence type="ECO:0000256" key="1">
    <source>
        <dbReference type="ARBA" id="ARBA00022443"/>
    </source>
</evidence>
<dbReference type="EMBL" id="FR905156">
    <property type="protein sequence ID" value="CDQ76620.1"/>
    <property type="molecule type" value="Genomic_DNA"/>
</dbReference>
<feature type="domain" description="SH3" evidence="4">
    <location>
        <begin position="78"/>
        <end position="126"/>
    </location>
</feature>
<evidence type="ECO:0000259" key="4">
    <source>
        <dbReference type="PROSITE" id="PS50002"/>
    </source>
</evidence>
<accession>A0A060XIA8</accession>
<dbReference type="GO" id="GO:0005737">
    <property type="term" value="C:cytoplasm"/>
    <property type="evidence" value="ECO:0007669"/>
    <property type="project" value="TreeGrafter"/>
</dbReference>
<dbReference type="Proteomes" id="UP000193380">
    <property type="component" value="Unassembled WGS sequence"/>
</dbReference>
<dbReference type="GO" id="GO:0031589">
    <property type="term" value="P:cell-substrate adhesion"/>
    <property type="evidence" value="ECO:0007669"/>
    <property type="project" value="TreeGrafter"/>
</dbReference>
<feature type="compositionally biased region" description="Polar residues" evidence="3">
    <location>
        <begin position="8"/>
        <end position="18"/>
    </location>
</feature>
<dbReference type="Gene3D" id="2.30.30.40">
    <property type="entry name" value="SH3 Domains"/>
    <property type="match status" value="1"/>
</dbReference>
<feature type="region of interest" description="Disordered" evidence="3">
    <location>
        <begin position="1"/>
        <end position="64"/>
    </location>
</feature>
<feature type="compositionally biased region" description="Pro residues" evidence="3">
    <location>
        <begin position="38"/>
        <end position="52"/>
    </location>
</feature>
<dbReference type="SUPFAM" id="SSF50044">
    <property type="entry name" value="SH3-domain"/>
    <property type="match status" value="1"/>
</dbReference>
<dbReference type="GO" id="GO:0030055">
    <property type="term" value="C:cell-substrate junction"/>
    <property type="evidence" value="ECO:0007669"/>
    <property type="project" value="TreeGrafter"/>
</dbReference>
<evidence type="ECO:0000256" key="2">
    <source>
        <dbReference type="PROSITE-ProRule" id="PRU00192"/>
    </source>
</evidence>
<evidence type="ECO:0000313" key="5">
    <source>
        <dbReference type="EMBL" id="CDQ76620.1"/>
    </source>
</evidence>
<dbReference type="PaxDb" id="8022-A0A060XIA8"/>
<name>A0A060XIA8_ONCMY</name>
<dbReference type="PROSITE" id="PS50002">
    <property type="entry name" value="SH3"/>
    <property type="match status" value="1"/>
</dbReference>
<dbReference type="InterPro" id="IPR036028">
    <property type="entry name" value="SH3-like_dom_sf"/>
</dbReference>
<dbReference type="GO" id="GO:0005634">
    <property type="term" value="C:nucleus"/>
    <property type="evidence" value="ECO:0007669"/>
    <property type="project" value="TreeGrafter"/>
</dbReference>
<dbReference type="InterPro" id="IPR050384">
    <property type="entry name" value="Endophilin_SH3RF"/>
</dbReference>
<feature type="compositionally biased region" description="Low complexity" evidence="3">
    <location>
        <begin position="19"/>
        <end position="36"/>
    </location>
</feature>
<protein>
    <recommendedName>
        <fullName evidence="4">SH3 domain-containing protein</fullName>
    </recommendedName>
</protein>
<gene>
    <name evidence="5" type="ORF">GSONMT00053114001</name>
</gene>
<dbReference type="InterPro" id="IPR001452">
    <property type="entry name" value="SH3_domain"/>
</dbReference>
<dbReference type="PANTHER" id="PTHR14167">
    <property type="entry name" value="SH3 DOMAIN-CONTAINING"/>
    <property type="match status" value="1"/>
</dbReference>